<dbReference type="CDD" id="cd06260">
    <property type="entry name" value="DUF820-like"/>
    <property type="match status" value="1"/>
</dbReference>
<dbReference type="Gene3D" id="3.90.1570.10">
    <property type="entry name" value="tt1808, chain A"/>
    <property type="match status" value="1"/>
</dbReference>
<name>A0A941JVI5_9CHRO</name>
<dbReference type="PANTHER" id="PTHR35400:SF1">
    <property type="entry name" value="SLR1083 PROTEIN"/>
    <property type="match status" value="1"/>
</dbReference>
<dbReference type="GO" id="GO:0004519">
    <property type="term" value="F:endonuclease activity"/>
    <property type="evidence" value="ECO:0007669"/>
    <property type="project" value="UniProtKB-KW"/>
</dbReference>
<reference evidence="2" key="1">
    <citation type="submission" date="2021-02" db="EMBL/GenBank/DDBJ databases">
        <title>Metagenome analyses of Stigonema ocellatum DSM 106950, Chlorogloea purpurea SAG 13.99 and Gomphosphaeria aponina DSM 107014.</title>
        <authorList>
            <person name="Marter P."/>
            <person name="Huang S."/>
        </authorList>
    </citation>
    <scope>NUCLEOTIDE SEQUENCE</scope>
    <source>
        <strain evidence="2">JP213</strain>
    </source>
</reference>
<accession>A0A941JVI5</accession>
<sequence length="213" mass="24127">MGKVPTDTWVRATWEEYLTIIKAAEYEKAKCYYNQGKFRLEMSPLGNDHASDHSIIIYAINLFAALKGIKLNIRDNCTYRKVGFKDVQPDISCYLGDNVEAIPWGTKIPSLDQYPAPNLVIEVGNTSLADDKGEKRLLYEDLGIAEYWIVDVPNVQIIAFSMENGGSRRISESIVLPGLKMEVLATVLRRSRETNHAEVGAWLLKEFQRARND</sequence>
<dbReference type="EMBL" id="JADQBC010000105">
    <property type="protein sequence ID" value="MBR8829075.1"/>
    <property type="molecule type" value="Genomic_DNA"/>
</dbReference>
<dbReference type="InterPro" id="IPR012296">
    <property type="entry name" value="Nuclease_put_TT1808"/>
</dbReference>
<keyword evidence="2" id="KW-0255">Endonuclease</keyword>
<keyword evidence="2" id="KW-0378">Hydrolase</keyword>
<organism evidence="2 3">
    <name type="scientific">Gomphosphaeria aponina SAG 52.96 = DSM 107014</name>
    <dbReference type="NCBI Taxonomy" id="1521640"/>
    <lineage>
        <taxon>Bacteria</taxon>
        <taxon>Bacillati</taxon>
        <taxon>Cyanobacteriota</taxon>
        <taxon>Cyanophyceae</taxon>
        <taxon>Oscillatoriophycideae</taxon>
        <taxon>Chroococcales</taxon>
        <taxon>Gomphosphaeriaceae</taxon>
        <taxon>Gomphosphaeria</taxon>
    </lineage>
</organism>
<dbReference type="InterPro" id="IPR011335">
    <property type="entry name" value="Restrct_endonuc-II-like"/>
</dbReference>
<dbReference type="InterPro" id="IPR008538">
    <property type="entry name" value="Uma2"/>
</dbReference>
<evidence type="ECO:0000313" key="3">
    <source>
        <dbReference type="Proteomes" id="UP000767446"/>
    </source>
</evidence>
<dbReference type="Proteomes" id="UP000767446">
    <property type="component" value="Unassembled WGS sequence"/>
</dbReference>
<proteinExistence type="predicted"/>
<feature type="domain" description="Putative restriction endonuclease" evidence="1">
    <location>
        <begin position="14"/>
        <end position="169"/>
    </location>
</feature>
<evidence type="ECO:0000259" key="1">
    <source>
        <dbReference type="Pfam" id="PF05685"/>
    </source>
</evidence>
<dbReference type="SUPFAM" id="SSF52980">
    <property type="entry name" value="Restriction endonuclease-like"/>
    <property type="match status" value="1"/>
</dbReference>
<dbReference type="PANTHER" id="PTHR35400">
    <property type="entry name" value="SLR1083 PROTEIN"/>
    <property type="match status" value="1"/>
</dbReference>
<keyword evidence="2" id="KW-0540">Nuclease</keyword>
<dbReference type="AlphaFoldDB" id="A0A941JVI5"/>
<protein>
    <submittedName>
        <fullName evidence="2">Uma2 family endonuclease</fullName>
    </submittedName>
</protein>
<comment type="caution">
    <text evidence="2">The sequence shown here is derived from an EMBL/GenBank/DDBJ whole genome shotgun (WGS) entry which is preliminary data.</text>
</comment>
<gene>
    <name evidence="2" type="ORF">DSM107014_14445</name>
</gene>
<evidence type="ECO:0000313" key="2">
    <source>
        <dbReference type="EMBL" id="MBR8829075.1"/>
    </source>
</evidence>
<dbReference type="Pfam" id="PF05685">
    <property type="entry name" value="Uma2"/>
    <property type="match status" value="1"/>
</dbReference>